<dbReference type="GO" id="GO:0046872">
    <property type="term" value="F:metal ion binding"/>
    <property type="evidence" value="ECO:0007669"/>
    <property type="project" value="UniProtKB-KW"/>
</dbReference>
<comment type="similarity">
    <text evidence="7">Belongs to the chloroperoxidase family.</text>
</comment>
<dbReference type="Pfam" id="PF01328">
    <property type="entry name" value="Peroxidase_2"/>
    <property type="match status" value="1"/>
</dbReference>
<evidence type="ECO:0000256" key="2">
    <source>
        <dbReference type="ARBA" id="ARBA00022559"/>
    </source>
</evidence>
<feature type="compositionally biased region" description="Low complexity" evidence="8">
    <location>
        <begin position="229"/>
        <end position="240"/>
    </location>
</feature>
<keyword evidence="2" id="KW-0575">Peroxidase</keyword>
<dbReference type="eggNOG" id="ENOG502SP9D">
    <property type="taxonomic scope" value="Eukaryota"/>
</dbReference>
<dbReference type="InterPro" id="IPR036851">
    <property type="entry name" value="Chloroperoxidase-like_sf"/>
</dbReference>
<comment type="caution">
    <text evidence="10">The sequence shown here is derived from an EMBL/GenBank/DDBJ whole genome shotgun (WGS) entry which is preliminary data.</text>
</comment>
<evidence type="ECO:0000313" key="10">
    <source>
        <dbReference type="EMBL" id="KTB30533.1"/>
    </source>
</evidence>
<evidence type="ECO:0000256" key="3">
    <source>
        <dbReference type="ARBA" id="ARBA00022617"/>
    </source>
</evidence>
<gene>
    <name evidence="10" type="ORF">WG66_16887</name>
</gene>
<dbReference type="PROSITE" id="PS51405">
    <property type="entry name" value="HEME_HALOPEROXIDASE"/>
    <property type="match status" value="1"/>
</dbReference>
<evidence type="ECO:0000256" key="7">
    <source>
        <dbReference type="ARBA" id="ARBA00025795"/>
    </source>
</evidence>
<proteinExistence type="inferred from homology"/>
<dbReference type="PANTHER" id="PTHR33577:SF9">
    <property type="entry name" value="PEROXIDASE STCC"/>
    <property type="match status" value="1"/>
</dbReference>
<sequence>MAYGKFYTPQSKEVVELPADHPPVPFGKTCPIFSSETSKGGPHEYREPQPEDVRSVCPALNAMANHGYIPRDGKNLTFKVIFRGLKACYGLSTPLALVLTTGGFLLIKRSPVGLPFGLNKILAVRNPDGSTSTPGVIDLKLIGKHGGVEHDASLVHVDCEKGSLYPSIQIQENWVENVIGDILPKVEGYDDEKKSISLSTPTTPVHETNKKQNHSREPSGTSSVTAVDSDSGSTLSSSSSWRKYVTNPYSDILVSCADVGRMRARRQREISPKKLGAVHEEIARGEMAIILGVWEQETYVENLDGEKNGGVTVKKKGIPLPHLLTWLGEERLPEGWRPDHVQSLRGTVKRSKLIRKAAKAAEMKA</sequence>
<comment type="cofactor">
    <cofactor evidence="1">
        <name>heme b</name>
        <dbReference type="ChEBI" id="CHEBI:60344"/>
    </cofactor>
</comment>
<keyword evidence="5" id="KW-0560">Oxidoreductase</keyword>
<dbReference type="AlphaFoldDB" id="A0A0W0F2J1"/>
<feature type="region of interest" description="Disordered" evidence="8">
    <location>
        <begin position="194"/>
        <end position="240"/>
    </location>
</feature>
<reference evidence="10 11" key="1">
    <citation type="submission" date="2015-12" db="EMBL/GenBank/DDBJ databases">
        <title>Draft genome sequence of Moniliophthora roreri, the causal agent of frosty pod rot of cacao.</title>
        <authorList>
            <person name="Aime M.C."/>
            <person name="Diaz-Valderrama J.R."/>
            <person name="Kijpornyongpan T."/>
            <person name="Phillips-Mora W."/>
        </authorList>
    </citation>
    <scope>NUCLEOTIDE SEQUENCE [LARGE SCALE GENOMIC DNA]</scope>
    <source>
        <strain evidence="10 11">MCA 2952</strain>
    </source>
</reference>
<dbReference type="EMBL" id="LATX01002382">
    <property type="protein sequence ID" value="KTB30533.1"/>
    <property type="molecule type" value="Genomic_DNA"/>
</dbReference>
<evidence type="ECO:0000313" key="11">
    <source>
        <dbReference type="Proteomes" id="UP000054988"/>
    </source>
</evidence>
<feature type="compositionally biased region" description="Polar residues" evidence="8">
    <location>
        <begin position="196"/>
        <end position="206"/>
    </location>
</feature>
<feature type="domain" description="Heme haloperoxidase family profile" evidence="9">
    <location>
        <begin position="41"/>
        <end position="346"/>
    </location>
</feature>
<keyword evidence="6" id="KW-0408">Iron</keyword>
<name>A0A0W0F2J1_MONRR</name>
<organism evidence="10 11">
    <name type="scientific">Moniliophthora roreri</name>
    <name type="common">Frosty pod rot fungus</name>
    <name type="synonym">Monilia roreri</name>
    <dbReference type="NCBI Taxonomy" id="221103"/>
    <lineage>
        <taxon>Eukaryota</taxon>
        <taxon>Fungi</taxon>
        <taxon>Dikarya</taxon>
        <taxon>Basidiomycota</taxon>
        <taxon>Agaricomycotina</taxon>
        <taxon>Agaricomycetes</taxon>
        <taxon>Agaricomycetidae</taxon>
        <taxon>Agaricales</taxon>
        <taxon>Marasmiineae</taxon>
        <taxon>Marasmiaceae</taxon>
        <taxon>Moniliophthora</taxon>
    </lineage>
</organism>
<evidence type="ECO:0000259" key="9">
    <source>
        <dbReference type="PROSITE" id="PS51405"/>
    </source>
</evidence>
<keyword evidence="4" id="KW-0479">Metal-binding</keyword>
<dbReference type="Proteomes" id="UP000054988">
    <property type="component" value="Unassembled WGS sequence"/>
</dbReference>
<evidence type="ECO:0000256" key="4">
    <source>
        <dbReference type="ARBA" id="ARBA00022723"/>
    </source>
</evidence>
<feature type="compositionally biased region" description="Polar residues" evidence="8">
    <location>
        <begin position="218"/>
        <end position="228"/>
    </location>
</feature>
<dbReference type="GO" id="GO:0004601">
    <property type="term" value="F:peroxidase activity"/>
    <property type="evidence" value="ECO:0007669"/>
    <property type="project" value="UniProtKB-KW"/>
</dbReference>
<accession>A0A0W0F2J1</accession>
<evidence type="ECO:0000256" key="6">
    <source>
        <dbReference type="ARBA" id="ARBA00023004"/>
    </source>
</evidence>
<dbReference type="PANTHER" id="PTHR33577">
    <property type="entry name" value="STERIGMATOCYSTIN BIOSYNTHESIS PEROXIDASE STCC-RELATED"/>
    <property type="match status" value="1"/>
</dbReference>
<feature type="compositionally biased region" description="Basic and acidic residues" evidence="8">
    <location>
        <begin position="207"/>
        <end position="217"/>
    </location>
</feature>
<evidence type="ECO:0000256" key="8">
    <source>
        <dbReference type="SAM" id="MobiDB-lite"/>
    </source>
</evidence>
<evidence type="ECO:0000256" key="5">
    <source>
        <dbReference type="ARBA" id="ARBA00023002"/>
    </source>
</evidence>
<dbReference type="SUPFAM" id="SSF47571">
    <property type="entry name" value="Cloroperoxidase"/>
    <property type="match status" value="1"/>
</dbReference>
<protein>
    <recommendedName>
        <fullName evidence="9">Heme haloperoxidase family profile domain-containing protein</fullName>
    </recommendedName>
</protein>
<evidence type="ECO:0000256" key="1">
    <source>
        <dbReference type="ARBA" id="ARBA00001970"/>
    </source>
</evidence>
<keyword evidence="3" id="KW-0349">Heme</keyword>
<dbReference type="InterPro" id="IPR000028">
    <property type="entry name" value="Chloroperoxidase"/>
</dbReference>
<dbReference type="Gene3D" id="1.10.489.10">
    <property type="entry name" value="Chloroperoxidase-like"/>
    <property type="match status" value="1"/>
</dbReference>